<accession>A0ABX2GTR4</accession>
<comment type="caution">
    <text evidence="1">The sequence shown here is derived from an EMBL/GenBank/DDBJ whole genome shotgun (WGS) entry which is preliminary data.</text>
</comment>
<dbReference type="EMBL" id="JAAWUZ010000001">
    <property type="protein sequence ID" value="NSG28803.1"/>
    <property type="molecule type" value="Genomic_DNA"/>
</dbReference>
<dbReference type="Proteomes" id="UP000821846">
    <property type="component" value="Unassembled WGS sequence"/>
</dbReference>
<evidence type="ECO:0000313" key="1">
    <source>
        <dbReference type="EMBL" id="NSG28803.1"/>
    </source>
</evidence>
<reference evidence="1 2" key="1">
    <citation type="journal article" date="2020" name="Cell Host Microbe">
        <title>Functional and Genomic Variation between Human-Derived Isolates of Lachnospiraceae Reveals Inter- and Intra-Species Diversity.</title>
        <authorList>
            <person name="Sorbara M.T."/>
            <person name="Littmann E.R."/>
            <person name="Fontana E."/>
            <person name="Moody T.U."/>
            <person name="Kohout C.E."/>
            <person name="Gjonbalaj M."/>
            <person name="Eaton V."/>
            <person name="Seok R."/>
            <person name="Leiner I.M."/>
            <person name="Pamer E.G."/>
        </authorList>
    </citation>
    <scope>NUCLEOTIDE SEQUENCE [LARGE SCALE GENOMIC DNA]</scope>
    <source>
        <strain evidence="1 2">MSK.14.16</strain>
    </source>
</reference>
<sequence>MNEIKQYIEENLFKTLYVLHPEYSISGKLNEQAYRDIKELGTQVIINVDRNVLSDLFMAIKNGCFDACKNRKETTAFLLWIIKNNFGLSPYDAIKEQAFIEVHNKSGNKEIDLFNFFFDYVTPDVIIHAFYEENVRFQSRTFQDASEEENYDFLPDNADFLFLYASILHLVFELRSDKLYDEQFESMVKWYFEECLISQVGLTYCILLFTKDGITRPHNYMNKNNKKVIHGCKNEAMDIYYFQEIDPRRYQSDKYTFLVATHDSVMRDVFENAFDFTGMSSKDDFLIKLCSYAPEVKRNKYIEIVLRESHNHKKTKVNSYNAYDIARKLCDQEEVRLMKLLENR</sequence>
<evidence type="ECO:0000313" key="2">
    <source>
        <dbReference type="Proteomes" id="UP000821846"/>
    </source>
</evidence>
<keyword evidence="2" id="KW-1185">Reference proteome</keyword>
<organism evidence="1 2">
    <name type="scientific">Faecalicatena fissicatena</name>
    <dbReference type="NCBI Taxonomy" id="290055"/>
    <lineage>
        <taxon>Bacteria</taxon>
        <taxon>Bacillati</taxon>
        <taxon>Bacillota</taxon>
        <taxon>Clostridia</taxon>
        <taxon>Lachnospirales</taxon>
        <taxon>Lachnospiraceae</taxon>
        <taxon>Faecalicatena</taxon>
    </lineage>
</organism>
<dbReference type="RefSeq" id="WP_173865477.1">
    <property type="nucleotide sequence ID" value="NZ_JAAWUU010000001.1"/>
</dbReference>
<proteinExistence type="predicted"/>
<gene>
    <name evidence="1" type="ORF">HFM93_00660</name>
</gene>
<protein>
    <submittedName>
        <fullName evidence="1">Uncharacterized protein</fullName>
    </submittedName>
</protein>
<name>A0ABX2GTR4_9FIRM</name>